<dbReference type="InterPro" id="IPR036237">
    <property type="entry name" value="Xyl_isomerase-like_sf"/>
</dbReference>
<evidence type="ECO:0000313" key="2">
    <source>
        <dbReference type="EMBL" id="RXW31784.1"/>
    </source>
</evidence>
<sequence>MGRTSAQVGVFGVPGESWDAIIAALHAVGATWLEVRAAPDALVHTGLTAAERSAVRARLAASGITTLAIASGVRLGAPVPTDVVVADLSAHLHLAVDLGAPFVRVFPGAATQPGPTDHVPDLVRDRAGVNAEMGERLGMASLLAADLGVGILVETHDSHLRGSDIVRLLDAIPGGVPASVGVIWDLLHPWRVGESPADTWRMLGPWLREGRGYVQIKDVTHPRDLTPVLPGTGQVPLREALRILRRGGYSGPVSLEWERTWYPDVPTLGEALRAVAEADLLNELLDPETPR</sequence>
<dbReference type="GO" id="GO:0016853">
    <property type="term" value="F:isomerase activity"/>
    <property type="evidence" value="ECO:0007669"/>
    <property type="project" value="UniProtKB-KW"/>
</dbReference>
<dbReference type="InterPro" id="IPR050312">
    <property type="entry name" value="IolE/XylAMocC-like"/>
</dbReference>
<accession>A0A4Q2EHC8</accession>
<protein>
    <submittedName>
        <fullName evidence="2">Sugar phosphate isomerase/epimerase</fullName>
    </submittedName>
</protein>
<keyword evidence="3" id="KW-1185">Reference proteome</keyword>
<dbReference type="OrthoDB" id="9815124at2"/>
<comment type="caution">
    <text evidence="2">The sequence shown here is derived from an EMBL/GenBank/DDBJ whole genome shotgun (WGS) entry which is preliminary data.</text>
</comment>
<feature type="domain" description="Xylose isomerase-like TIM barrel" evidence="1">
    <location>
        <begin position="23"/>
        <end position="273"/>
    </location>
</feature>
<reference evidence="2 3" key="1">
    <citation type="submission" date="2018-01" db="EMBL/GenBank/DDBJ databases">
        <title>Lactibacter flavus gen. nov., sp. nov., a novel bacterium of the family Propionibacteriaceae isolated from raw milk and dairy products.</title>
        <authorList>
            <person name="Wenning M."/>
            <person name="Breitenwieser F."/>
            <person name="Huptas C."/>
            <person name="von Neubeck M."/>
            <person name="Busse H.-J."/>
            <person name="Scherer S."/>
        </authorList>
    </citation>
    <scope>NUCLEOTIDE SEQUENCE [LARGE SCALE GENOMIC DNA]</scope>
    <source>
        <strain evidence="2 3">VG341</strain>
    </source>
</reference>
<dbReference type="InterPro" id="IPR013022">
    <property type="entry name" value="Xyl_isomerase-like_TIM-brl"/>
</dbReference>
<organism evidence="2 3">
    <name type="scientific">Propioniciclava flava</name>
    <dbReference type="NCBI Taxonomy" id="2072026"/>
    <lineage>
        <taxon>Bacteria</taxon>
        <taxon>Bacillati</taxon>
        <taxon>Actinomycetota</taxon>
        <taxon>Actinomycetes</taxon>
        <taxon>Propionibacteriales</taxon>
        <taxon>Propionibacteriaceae</taxon>
        <taxon>Propioniciclava</taxon>
    </lineage>
</organism>
<dbReference type="PANTHER" id="PTHR12110">
    <property type="entry name" value="HYDROXYPYRUVATE ISOMERASE"/>
    <property type="match status" value="1"/>
</dbReference>
<gene>
    <name evidence="2" type="ORF">C1706_09490</name>
</gene>
<dbReference type="Gene3D" id="3.20.20.150">
    <property type="entry name" value="Divalent-metal-dependent TIM barrel enzymes"/>
    <property type="match status" value="1"/>
</dbReference>
<evidence type="ECO:0000259" key="1">
    <source>
        <dbReference type="Pfam" id="PF01261"/>
    </source>
</evidence>
<dbReference type="SUPFAM" id="SSF51658">
    <property type="entry name" value="Xylose isomerase-like"/>
    <property type="match status" value="1"/>
</dbReference>
<name>A0A4Q2EHC8_9ACTN</name>
<dbReference type="EMBL" id="PPCV01000006">
    <property type="protein sequence ID" value="RXW31784.1"/>
    <property type="molecule type" value="Genomic_DNA"/>
</dbReference>
<keyword evidence="2" id="KW-0413">Isomerase</keyword>
<dbReference type="AlphaFoldDB" id="A0A4Q2EHC8"/>
<dbReference type="Pfam" id="PF01261">
    <property type="entry name" value="AP_endonuc_2"/>
    <property type="match status" value="1"/>
</dbReference>
<dbReference type="Proteomes" id="UP000290624">
    <property type="component" value="Unassembled WGS sequence"/>
</dbReference>
<evidence type="ECO:0000313" key="3">
    <source>
        <dbReference type="Proteomes" id="UP000290624"/>
    </source>
</evidence>
<proteinExistence type="predicted"/>
<dbReference type="RefSeq" id="WP_129459002.1">
    <property type="nucleotide sequence ID" value="NZ_PPCV01000006.1"/>
</dbReference>